<protein>
    <submittedName>
        <fullName evidence="1">Uncharacterized protein</fullName>
    </submittedName>
</protein>
<proteinExistence type="predicted"/>
<evidence type="ECO:0000313" key="2">
    <source>
        <dbReference type="Proteomes" id="UP000754644"/>
    </source>
</evidence>
<dbReference type="AlphaFoldDB" id="A0A972W042"/>
<evidence type="ECO:0000313" key="1">
    <source>
        <dbReference type="EMBL" id="NQV65872.1"/>
    </source>
</evidence>
<comment type="caution">
    <text evidence="1">The sequence shown here is derived from an EMBL/GenBank/DDBJ whole genome shotgun (WGS) entry which is preliminary data.</text>
</comment>
<reference evidence="1" key="1">
    <citation type="submission" date="2020-05" db="EMBL/GenBank/DDBJ databases">
        <title>Sulfur intermediates as new biogeochemical hubs in an aquatic model microbial ecosystem.</title>
        <authorList>
            <person name="Vigneron A."/>
        </authorList>
    </citation>
    <scope>NUCLEOTIDE SEQUENCE</scope>
    <source>
        <strain evidence="1">Bin.250</strain>
    </source>
</reference>
<name>A0A972W042_9GAMM</name>
<organism evidence="1 2">
    <name type="scientific">SAR86 cluster bacterium</name>
    <dbReference type="NCBI Taxonomy" id="2030880"/>
    <lineage>
        <taxon>Bacteria</taxon>
        <taxon>Pseudomonadati</taxon>
        <taxon>Pseudomonadota</taxon>
        <taxon>Gammaproteobacteria</taxon>
        <taxon>SAR86 cluster</taxon>
    </lineage>
</organism>
<dbReference type="Proteomes" id="UP000754644">
    <property type="component" value="Unassembled WGS sequence"/>
</dbReference>
<sequence length="103" mass="11396">MIIQAVTSWEGTVAGLELLVEGSRNAAAIHEAMGGRNPRLWRASAGGDMEQAFYSLDFDSHEAYGKFTDTIMASDWWAGTISWMDENQEIITNLGTSIYYNAI</sequence>
<gene>
    <name evidence="1" type="ORF">HQ497_10965</name>
</gene>
<accession>A0A972W042</accession>
<dbReference type="EMBL" id="JABMOJ010000416">
    <property type="protein sequence ID" value="NQV65872.1"/>
    <property type="molecule type" value="Genomic_DNA"/>
</dbReference>